<keyword evidence="4 5" id="KW-0472">Membrane</keyword>
<evidence type="ECO:0000256" key="5">
    <source>
        <dbReference type="SAM" id="Phobius"/>
    </source>
</evidence>
<feature type="domain" description="Membrane transport protein MMPL" evidence="6">
    <location>
        <begin position="50"/>
        <end position="92"/>
    </location>
</feature>
<evidence type="ECO:0000313" key="8">
    <source>
        <dbReference type="Proteomes" id="UP001058626"/>
    </source>
</evidence>
<evidence type="ECO:0000256" key="1">
    <source>
        <dbReference type="ARBA" id="ARBA00004141"/>
    </source>
</evidence>
<comment type="subcellular location">
    <subcellularLocation>
        <location evidence="1">Membrane</location>
        <topology evidence="1">Multi-pass membrane protein</topology>
    </subcellularLocation>
</comment>
<evidence type="ECO:0000256" key="3">
    <source>
        <dbReference type="ARBA" id="ARBA00022989"/>
    </source>
</evidence>
<organism evidence="7 8">
    <name type="scientific">Mycobacterium pseudoshottsii</name>
    <dbReference type="NCBI Taxonomy" id="265949"/>
    <lineage>
        <taxon>Bacteria</taxon>
        <taxon>Bacillati</taxon>
        <taxon>Actinomycetota</taxon>
        <taxon>Actinomycetes</taxon>
        <taxon>Mycobacteriales</taxon>
        <taxon>Mycobacteriaceae</taxon>
        <taxon>Mycobacterium</taxon>
        <taxon>Mycobacterium ulcerans group</taxon>
    </lineage>
</organism>
<feature type="transmembrane region" description="Helical" evidence="5">
    <location>
        <begin position="20"/>
        <end position="40"/>
    </location>
</feature>
<keyword evidence="2 5" id="KW-0812">Transmembrane</keyword>
<gene>
    <name evidence="7" type="ORF">NJB1907Z4_C00860</name>
</gene>
<keyword evidence="8" id="KW-1185">Reference proteome</keyword>
<name>A0A9N7LKZ2_9MYCO</name>
<sequence length="94" mass="10369">MTIKRPVRQSLSCAIRRLSIPIVIGWIALSAYLTVGLPPLEVVGQLHSVSMNPRDAPSAVAMRRIRELFKESDSDNTAMILLEGDQPLGDNAHY</sequence>
<evidence type="ECO:0000313" key="7">
    <source>
        <dbReference type="EMBL" id="BDN79871.1"/>
    </source>
</evidence>
<evidence type="ECO:0000259" key="6">
    <source>
        <dbReference type="Pfam" id="PF03176"/>
    </source>
</evidence>
<proteinExistence type="predicted"/>
<dbReference type="Pfam" id="PF03176">
    <property type="entry name" value="MMPL"/>
    <property type="match status" value="1"/>
</dbReference>
<dbReference type="AlphaFoldDB" id="A0A9N7LKZ2"/>
<dbReference type="InterPro" id="IPR004869">
    <property type="entry name" value="MMPL_dom"/>
</dbReference>
<evidence type="ECO:0000256" key="2">
    <source>
        <dbReference type="ARBA" id="ARBA00022692"/>
    </source>
</evidence>
<reference evidence="7" key="1">
    <citation type="submission" date="2022-06" db="EMBL/GenBank/DDBJ databases">
        <title>Complete genome sequence of Mycobacterium pseudoshottsii NJB1907-Z4.</title>
        <authorList>
            <person name="Komine T."/>
            <person name="Fukano H."/>
            <person name="Wada S."/>
        </authorList>
    </citation>
    <scope>NUCLEOTIDE SEQUENCE</scope>
    <source>
        <strain evidence="7">NJB1907-Z4</strain>
    </source>
</reference>
<keyword evidence="3 5" id="KW-1133">Transmembrane helix</keyword>
<dbReference type="Proteomes" id="UP001058626">
    <property type="component" value="Chromosome"/>
</dbReference>
<evidence type="ECO:0000256" key="4">
    <source>
        <dbReference type="ARBA" id="ARBA00023136"/>
    </source>
</evidence>
<dbReference type="EMBL" id="AP026367">
    <property type="protein sequence ID" value="BDN79871.1"/>
    <property type="molecule type" value="Genomic_DNA"/>
</dbReference>
<accession>A0A9N7LKZ2</accession>
<dbReference type="GO" id="GO:0016020">
    <property type="term" value="C:membrane"/>
    <property type="evidence" value="ECO:0007669"/>
    <property type="project" value="UniProtKB-SubCell"/>
</dbReference>
<protein>
    <recommendedName>
        <fullName evidence="6">Membrane transport protein MMPL domain-containing protein</fullName>
    </recommendedName>
</protein>